<dbReference type="InterPro" id="IPR011990">
    <property type="entry name" value="TPR-like_helical_dom_sf"/>
</dbReference>
<dbReference type="Pfam" id="PF10952">
    <property type="entry name" value="DUF2753"/>
    <property type="match status" value="1"/>
</dbReference>
<dbReference type="KEGG" id="tsin:OXH18_09285"/>
<name>A0A9E8ZJ38_9CYAN</name>
<reference evidence="1" key="1">
    <citation type="submission" date="2022-12" db="EMBL/GenBank/DDBJ databases">
        <title>Polyphasic identification of a Novel Hot-Spring Cyanobacterium Ocullathermofonsia sinensis gen nov. sp. nov. and Genomic Insights on its Adaptations to the Thermal Habitat.</title>
        <authorList>
            <person name="Daroch M."/>
            <person name="Tang J."/>
            <person name="Jiang Y."/>
        </authorList>
    </citation>
    <scope>NUCLEOTIDE SEQUENCE</scope>
    <source>
        <strain evidence="1">PKUAC-SCTA174</strain>
    </source>
</reference>
<evidence type="ECO:0000313" key="1">
    <source>
        <dbReference type="EMBL" id="WAL62160.1"/>
    </source>
</evidence>
<dbReference type="Pfam" id="PF13181">
    <property type="entry name" value="TPR_8"/>
    <property type="match status" value="1"/>
</dbReference>
<dbReference type="Gene3D" id="1.25.40.10">
    <property type="entry name" value="Tetratricopeptide repeat domain"/>
    <property type="match status" value="1"/>
</dbReference>
<gene>
    <name evidence="1" type="ORF">OXH18_09285</name>
</gene>
<evidence type="ECO:0000313" key="2">
    <source>
        <dbReference type="Proteomes" id="UP001163152"/>
    </source>
</evidence>
<dbReference type="RefSeq" id="WP_268612304.1">
    <property type="nucleotide sequence ID" value="NZ_CP113797.1"/>
</dbReference>
<proteinExistence type="predicted"/>
<dbReference type="EMBL" id="CP113797">
    <property type="protein sequence ID" value="WAL62160.1"/>
    <property type="molecule type" value="Genomic_DNA"/>
</dbReference>
<sequence length="174" mass="20390">MALPQDSYEARELQWQLYTKTGNQRMQANLYHEAQQAYHQAWELAEWLLEKAEKNATHPDAIHLYVVSCHNLADNWLTLGDAQQAEMILRKAFDRVIQIMTDKGSSNPRRLEAFKALKAISFEIDSFYRKLGQIARAEQTFERAITLAQDFLAQFEFPRIVSLKYRQQNHSSER</sequence>
<dbReference type="SUPFAM" id="SSF48452">
    <property type="entry name" value="TPR-like"/>
    <property type="match status" value="1"/>
</dbReference>
<organism evidence="1 2">
    <name type="scientific">Thermocoleostomius sinensis A174</name>
    <dbReference type="NCBI Taxonomy" id="2016057"/>
    <lineage>
        <taxon>Bacteria</taxon>
        <taxon>Bacillati</taxon>
        <taxon>Cyanobacteriota</taxon>
        <taxon>Cyanophyceae</taxon>
        <taxon>Oculatellales</taxon>
        <taxon>Oculatellaceae</taxon>
        <taxon>Thermocoleostomius</taxon>
    </lineage>
</organism>
<dbReference type="Proteomes" id="UP001163152">
    <property type="component" value="Chromosome"/>
</dbReference>
<dbReference type="InterPro" id="IPR019734">
    <property type="entry name" value="TPR_rpt"/>
</dbReference>
<dbReference type="AlphaFoldDB" id="A0A9E8ZJ38"/>
<accession>A0A9E8ZJ38</accession>
<dbReference type="InterPro" id="IPR020206">
    <property type="entry name" value="Uncharacterised_VP2110"/>
</dbReference>
<protein>
    <submittedName>
        <fullName evidence="1">DUF2753 family protein</fullName>
    </submittedName>
</protein>
<keyword evidence="2" id="KW-1185">Reference proteome</keyword>